<reference evidence="2 3" key="1">
    <citation type="submission" date="2020-04" db="EMBL/GenBank/DDBJ databases">
        <title>Zoogloea sp. G-4-1-14 isolated from soil.</title>
        <authorList>
            <person name="Dahal R.H."/>
        </authorList>
    </citation>
    <scope>NUCLEOTIDE SEQUENCE [LARGE SCALE GENOMIC DNA]</scope>
    <source>
        <strain evidence="2 3">G-4-1-14</strain>
    </source>
</reference>
<sequence>MKATLRIAALTLMLAASPHASAAGSFLFAGTGSSGISQDLVLGLSNGSTVTLTTGQGLFTAGTLNQGWWGFDNANFDANDSIYVGALQPDPLDPIWLHRNFFTFSLANITPGSIISAALRINDVGIGSSTFPMTYSLFDVTTDARTLNANSGTSSSIYDDLGSGRRYAEQVVTGQLSGGYEIGLNGDALADLNAAAGRFFSIGGTLDMPVSVVSEPPLLALLGAGLAAAGLGRRRRVSRADLRSAPPELSHAPA</sequence>
<keyword evidence="1" id="KW-0732">Signal</keyword>
<proteinExistence type="predicted"/>
<comment type="caution">
    <text evidence="2">The sequence shown here is derived from an EMBL/GenBank/DDBJ whole genome shotgun (WGS) entry which is preliminary data.</text>
</comment>
<dbReference type="AlphaFoldDB" id="A0A848G7J1"/>
<dbReference type="Proteomes" id="UP000580043">
    <property type="component" value="Unassembled WGS sequence"/>
</dbReference>
<protein>
    <recommendedName>
        <fullName evidence="4">PEP-CTERM sorting domain-containing protein</fullName>
    </recommendedName>
</protein>
<evidence type="ECO:0008006" key="4">
    <source>
        <dbReference type="Google" id="ProtNLM"/>
    </source>
</evidence>
<dbReference type="EMBL" id="JABBGA010000024">
    <property type="protein sequence ID" value="NML28238.1"/>
    <property type="molecule type" value="Genomic_DNA"/>
</dbReference>
<keyword evidence="3" id="KW-1185">Reference proteome</keyword>
<feature type="signal peptide" evidence="1">
    <location>
        <begin position="1"/>
        <end position="22"/>
    </location>
</feature>
<evidence type="ECO:0000313" key="2">
    <source>
        <dbReference type="EMBL" id="NML28238.1"/>
    </source>
</evidence>
<name>A0A848G7J1_9RHOO</name>
<feature type="chain" id="PRO_5032854910" description="PEP-CTERM sorting domain-containing protein" evidence="1">
    <location>
        <begin position="23"/>
        <end position="254"/>
    </location>
</feature>
<evidence type="ECO:0000256" key="1">
    <source>
        <dbReference type="SAM" id="SignalP"/>
    </source>
</evidence>
<organism evidence="2 3">
    <name type="scientific">Zoogloea dura</name>
    <dbReference type="NCBI Taxonomy" id="2728840"/>
    <lineage>
        <taxon>Bacteria</taxon>
        <taxon>Pseudomonadati</taxon>
        <taxon>Pseudomonadota</taxon>
        <taxon>Betaproteobacteria</taxon>
        <taxon>Rhodocyclales</taxon>
        <taxon>Zoogloeaceae</taxon>
        <taxon>Zoogloea</taxon>
    </lineage>
</organism>
<dbReference type="RefSeq" id="WP_169147770.1">
    <property type="nucleotide sequence ID" value="NZ_JABBGA010000024.1"/>
</dbReference>
<gene>
    <name evidence="2" type="ORF">HHL15_20970</name>
</gene>
<evidence type="ECO:0000313" key="3">
    <source>
        <dbReference type="Proteomes" id="UP000580043"/>
    </source>
</evidence>
<accession>A0A848G7J1</accession>